<feature type="domain" description="ATP-dependent RecD2 DNA helicase SH3" evidence="5">
    <location>
        <begin position="269"/>
        <end position="345"/>
    </location>
</feature>
<dbReference type="Pfam" id="PF13604">
    <property type="entry name" value="AAA_30"/>
    <property type="match status" value="1"/>
</dbReference>
<dbReference type="CDD" id="cd17933">
    <property type="entry name" value="DEXSc_RecD-like"/>
    <property type="match status" value="1"/>
</dbReference>
<reference evidence="7" key="1">
    <citation type="submission" date="2023-12" db="EMBL/GenBank/DDBJ databases">
        <title>Novel isolates from deep terrestrial aquifers shed light on the physiology and ecology of the class Limnochordia.</title>
        <authorList>
            <person name="Karnachuk O.V."/>
            <person name="Lukina A.P."/>
            <person name="Avakyan M.R."/>
            <person name="Kadnikov V."/>
            <person name="Begmatov S."/>
            <person name="Beletsky A.V."/>
            <person name="Mardanov A.V."/>
            <person name="Ravin N.V."/>
        </authorList>
    </citation>
    <scope>NUCLEOTIDE SEQUENCE [LARGE SCALE GENOMIC DNA]</scope>
    <source>
        <strain evidence="7">LN</strain>
    </source>
</reference>
<dbReference type="EMBL" id="CP141614">
    <property type="protein sequence ID" value="WRP13995.1"/>
    <property type="molecule type" value="Genomic_DNA"/>
</dbReference>
<dbReference type="Proteomes" id="UP001333102">
    <property type="component" value="Chromosome"/>
</dbReference>
<dbReference type="PANTHER" id="PTHR43788:SF6">
    <property type="entry name" value="DNA HELICASE B"/>
    <property type="match status" value="1"/>
</dbReference>
<dbReference type="Pfam" id="PF13538">
    <property type="entry name" value="UvrD_C_2"/>
    <property type="match status" value="1"/>
</dbReference>
<evidence type="ECO:0000259" key="4">
    <source>
        <dbReference type="Pfam" id="PF13538"/>
    </source>
</evidence>
<dbReference type="InterPro" id="IPR041451">
    <property type="entry name" value="RecD2_SH13"/>
</dbReference>
<evidence type="ECO:0000256" key="3">
    <source>
        <dbReference type="SAM" id="MobiDB-lite"/>
    </source>
</evidence>
<evidence type="ECO:0000313" key="7">
    <source>
        <dbReference type="Proteomes" id="UP001333102"/>
    </source>
</evidence>
<dbReference type="Pfam" id="PF18335">
    <property type="entry name" value="SH3_13"/>
    <property type="match status" value="1"/>
</dbReference>
<dbReference type="InterPro" id="IPR027785">
    <property type="entry name" value="UvrD-like_helicase_C"/>
</dbReference>
<dbReference type="Gene3D" id="3.40.50.300">
    <property type="entry name" value="P-loop containing nucleotide triphosphate hydrolases"/>
    <property type="match status" value="3"/>
</dbReference>
<dbReference type="InterPro" id="IPR027417">
    <property type="entry name" value="P-loop_NTPase"/>
</dbReference>
<evidence type="ECO:0000313" key="6">
    <source>
        <dbReference type="EMBL" id="WRP13995.1"/>
    </source>
</evidence>
<keyword evidence="1" id="KW-0547">Nucleotide-binding</keyword>
<accession>A0ABZ1BN50</accession>
<dbReference type="CDD" id="cd18809">
    <property type="entry name" value="SF1_C_RecD"/>
    <property type="match status" value="1"/>
</dbReference>
<keyword evidence="2" id="KW-0067">ATP-binding</keyword>
<dbReference type="PANTHER" id="PTHR43788">
    <property type="entry name" value="DNA2/NAM7 HELICASE FAMILY MEMBER"/>
    <property type="match status" value="1"/>
</dbReference>
<protein>
    <submittedName>
        <fullName evidence="6">AAA family ATPase</fullName>
    </submittedName>
</protein>
<feature type="domain" description="UvrD-like helicase C-terminal" evidence="4">
    <location>
        <begin position="363"/>
        <end position="411"/>
    </location>
</feature>
<dbReference type="SUPFAM" id="SSF52540">
    <property type="entry name" value="P-loop containing nucleoside triphosphate hydrolases"/>
    <property type="match status" value="1"/>
</dbReference>
<keyword evidence="7" id="KW-1185">Reference proteome</keyword>
<evidence type="ECO:0000256" key="2">
    <source>
        <dbReference type="ARBA" id="ARBA00022840"/>
    </source>
</evidence>
<gene>
    <name evidence="6" type="ORF">VLY81_11255</name>
</gene>
<sequence length="439" mass="47588">MRRCRGGWWSSRAAPGRARPPWCGSSCTWPTARGRAWPWPPRPAGRPSACRRPSEGAGAAGGAGIAAPRTLHRLLEVRPGASGGGGSFARGPQHPLDADLVIVDEASMLDLPLACHLFGALRPGARLVLVGDVDQLPSVGPGQVLRDLIASGRVAVVRLTHIFRQAARSRIVVGAHRILAGQGILPSRPADSGTRHSATPHGVARVREETGISEEDNLRFIDEPDATRAAEAIQRLVAVTLPRRYGLDPYREIQVLAATHRGPAGTDALNARLQEALNPPGPGRPELQIGQRLLRVGDRVMQTRNDYQARRVGGEAPDEETGVFNGEIGRVVAVWPERRLVHVQFEDGRVIEYDDQRIWQLQLAYAITVHKSQGNEFACVVMPVVWTMPALMTRNLLYTALTRGRRLVVLVGDRRAVGAYIRNASVAARHSGLAARIAS</sequence>
<evidence type="ECO:0000259" key="5">
    <source>
        <dbReference type="Pfam" id="PF18335"/>
    </source>
</evidence>
<evidence type="ECO:0000256" key="1">
    <source>
        <dbReference type="ARBA" id="ARBA00022741"/>
    </source>
</evidence>
<organism evidence="6 7">
    <name type="scientific">Geochorda subterranea</name>
    <dbReference type="NCBI Taxonomy" id="3109564"/>
    <lineage>
        <taxon>Bacteria</taxon>
        <taxon>Bacillati</taxon>
        <taxon>Bacillota</taxon>
        <taxon>Limnochordia</taxon>
        <taxon>Limnochordales</taxon>
        <taxon>Geochordaceae</taxon>
        <taxon>Geochorda</taxon>
    </lineage>
</organism>
<feature type="region of interest" description="Disordered" evidence="3">
    <location>
        <begin position="1"/>
        <end position="20"/>
    </location>
</feature>
<feature type="region of interest" description="Disordered" evidence="3">
    <location>
        <begin position="38"/>
        <end position="63"/>
    </location>
</feature>
<dbReference type="InterPro" id="IPR050534">
    <property type="entry name" value="Coronavir_polyprotein_1ab"/>
</dbReference>
<name>A0ABZ1BN50_9FIRM</name>
<proteinExistence type="predicted"/>